<dbReference type="Gene3D" id="3.40.50.2000">
    <property type="entry name" value="Glycogen Phosphorylase B"/>
    <property type="match status" value="2"/>
</dbReference>
<dbReference type="SUPFAM" id="SSF53756">
    <property type="entry name" value="UDP-Glycosyltransferase/glycogen phosphorylase"/>
    <property type="match status" value="1"/>
</dbReference>
<keyword evidence="3 5" id="KW-0808">Transferase</keyword>
<dbReference type="AlphaFoldDB" id="A0A255XTW3"/>
<dbReference type="Proteomes" id="UP000216361">
    <property type="component" value="Unassembled WGS sequence"/>
</dbReference>
<sequence length="342" mass="37125">MRLLQAMAGAKHGGAEAFFERLAIAFTEAGVDQRLVIRPDTAREARLRQGGVTVETLPFGGFFDLSTGRGLARLAREADILLTWMNRATRFARPTARTRLVARLGGYYDPKYYRRCDYLVGNTEDICRWLRDQGFPADRVIYLPNFVEPQNAAPLPREALTDRAGPLLLMLGRLHTNKAFDVALEALPSIPDATLLIAGEGPEDATLKAQADRLGVADRVRFLGWRSDGPALLASVDALLVPSRHEPLGNVVLEGWAQRCPVIAAASAGPASLIVDKVSGRLVPVEDAGALAAAVRETLHSADAGRDLAAAGFESLQRNFSKAAVVARYRDFFDRIAPEGRG</sequence>
<dbReference type="EMBL" id="NOXS01000028">
    <property type="protein sequence ID" value="OYQ20408.1"/>
    <property type="molecule type" value="Genomic_DNA"/>
</dbReference>
<dbReference type="InterPro" id="IPR001296">
    <property type="entry name" value="Glyco_trans_1"/>
</dbReference>
<evidence type="ECO:0000313" key="6">
    <source>
        <dbReference type="Proteomes" id="UP000216361"/>
    </source>
</evidence>
<protein>
    <submittedName>
        <fullName evidence="5">Glycosyl transferase</fullName>
    </submittedName>
</protein>
<comment type="similarity">
    <text evidence="1">Belongs to the glycosyltransferase group 1 family. Glycosyltransferase 4 subfamily.</text>
</comment>
<evidence type="ECO:0000256" key="1">
    <source>
        <dbReference type="ARBA" id="ARBA00009481"/>
    </source>
</evidence>
<gene>
    <name evidence="5" type="ORF">CHR90_04880</name>
</gene>
<evidence type="ECO:0000256" key="2">
    <source>
        <dbReference type="ARBA" id="ARBA00022676"/>
    </source>
</evidence>
<dbReference type="GO" id="GO:0016757">
    <property type="term" value="F:glycosyltransferase activity"/>
    <property type="evidence" value="ECO:0007669"/>
    <property type="project" value="UniProtKB-KW"/>
</dbReference>
<dbReference type="PANTHER" id="PTHR12526">
    <property type="entry name" value="GLYCOSYLTRANSFERASE"/>
    <property type="match status" value="1"/>
</dbReference>
<evidence type="ECO:0000313" key="5">
    <source>
        <dbReference type="EMBL" id="OYQ20408.1"/>
    </source>
</evidence>
<dbReference type="OrthoDB" id="529131at2"/>
<comment type="caution">
    <text evidence="5">The sequence shown here is derived from an EMBL/GenBank/DDBJ whole genome shotgun (WGS) entry which is preliminary data.</text>
</comment>
<evidence type="ECO:0000256" key="3">
    <source>
        <dbReference type="ARBA" id="ARBA00022679"/>
    </source>
</evidence>
<dbReference type="PANTHER" id="PTHR12526:SF640">
    <property type="entry name" value="COLANIC ACID BIOSYNTHESIS GLYCOSYLTRANSFERASE WCAL-RELATED"/>
    <property type="match status" value="1"/>
</dbReference>
<accession>A0A255XTW3</accession>
<feature type="domain" description="Glycosyl transferase family 1" evidence="4">
    <location>
        <begin position="165"/>
        <end position="311"/>
    </location>
</feature>
<evidence type="ECO:0000259" key="4">
    <source>
        <dbReference type="Pfam" id="PF00534"/>
    </source>
</evidence>
<keyword evidence="2" id="KW-0328">Glycosyltransferase</keyword>
<dbReference type="Pfam" id="PF00534">
    <property type="entry name" value="Glycos_transf_1"/>
    <property type="match status" value="1"/>
</dbReference>
<proteinExistence type="inferred from homology"/>
<reference evidence="5 6" key="1">
    <citation type="submission" date="2017-07" db="EMBL/GenBank/DDBJ databases">
        <title>Elstera cyanobacteriorum sp. nov., a novel bacterium isolated from cyanobacterial aggregates in a eutrophic lake.</title>
        <authorList>
            <person name="Cai H."/>
        </authorList>
    </citation>
    <scope>NUCLEOTIDE SEQUENCE [LARGE SCALE GENOMIC DNA]</scope>
    <source>
        <strain evidence="5 6">TH019</strain>
    </source>
</reference>
<dbReference type="CDD" id="cd03811">
    <property type="entry name" value="GT4_GT28_WabH-like"/>
    <property type="match status" value="1"/>
</dbReference>
<name>A0A255XTW3_9PROT</name>
<organism evidence="5 6">
    <name type="scientific">Elstera cyanobacteriorum</name>
    <dbReference type="NCBI Taxonomy" id="2022747"/>
    <lineage>
        <taxon>Bacteria</taxon>
        <taxon>Pseudomonadati</taxon>
        <taxon>Pseudomonadota</taxon>
        <taxon>Alphaproteobacteria</taxon>
        <taxon>Rhodospirillales</taxon>
        <taxon>Rhodospirillaceae</taxon>
        <taxon>Elstera</taxon>
    </lineage>
</organism>
<keyword evidence="6" id="KW-1185">Reference proteome</keyword>
<dbReference type="RefSeq" id="WP_094407871.1">
    <property type="nucleotide sequence ID" value="NZ_BMJZ01000008.1"/>
</dbReference>